<evidence type="ECO:0000259" key="4">
    <source>
        <dbReference type="Pfam" id="PF22624"/>
    </source>
</evidence>
<dbReference type="GO" id="GO:0000287">
    <property type="term" value="F:magnesium ion binding"/>
    <property type="evidence" value="ECO:0007669"/>
    <property type="project" value="InterPro"/>
</dbReference>
<dbReference type="OrthoDB" id="9808281at2"/>
<gene>
    <name evidence="5" type="ORF">GCM10007966_05880</name>
</gene>
<dbReference type="InterPro" id="IPR008278">
    <property type="entry name" value="4-PPantetheinyl_Trfase_dom"/>
</dbReference>
<dbReference type="InterPro" id="IPR050559">
    <property type="entry name" value="P-Pant_transferase_sf"/>
</dbReference>
<evidence type="ECO:0000256" key="2">
    <source>
        <dbReference type="ARBA" id="ARBA00022679"/>
    </source>
</evidence>
<evidence type="ECO:0000313" key="5">
    <source>
        <dbReference type="EMBL" id="GGI80202.1"/>
    </source>
</evidence>
<dbReference type="InterPro" id="IPR037143">
    <property type="entry name" value="4-PPantetheinyl_Trfase_dom_sf"/>
</dbReference>
<dbReference type="Pfam" id="PF01648">
    <property type="entry name" value="ACPS"/>
    <property type="match status" value="1"/>
</dbReference>
<dbReference type="GO" id="GO:0008897">
    <property type="term" value="F:holo-[acyl-carrier-protein] synthase activity"/>
    <property type="evidence" value="ECO:0007669"/>
    <property type="project" value="InterPro"/>
</dbReference>
<feature type="domain" description="4'-phosphopantetheinyl transferase" evidence="3">
    <location>
        <begin position="122"/>
        <end position="212"/>
    </location>
</feature>
<dbReference type="AlphaFoldDB" id="A0A917N9B1"/>
<dbReference type="SUPFAM" id="SSF56214">
    <property type="entry name" value="4'-phosphopantetheinyl transferase"/>
    <property type="match status" value="2"/>
</dbReference>
<dbReference type="Pfam" id="PF22624">
    <property type="entry name" value="AASDHPPT_N"/>
    <property type="match status" value="1"/>
</dbReference>
<keyword evidence="6" id="KW-1185">Reference proteome</keyword>
<dbReference type="GO" id="GO:0019878">
    <property type="term" value="P:lysine biosynthetic process via aminoadipic acid"/>
    <property type="evidence" value="ECO:0007669"/>
    <property type="project" value="TreeGrafter"/>
</dbReference>
<evidence type="ECO:0000256" key="1">
    <source>
        <dbReference type="ARBA" id="ARBA00010990"/>
    </source>
</evidence>
<comment type="similarity">
    <text evidence="1">Belongs to the P-Pant transferase superfamily. Gsp/Sfp/HetI/AcpT family.</text>
</comment>
<evidence type="ECO:0000259" key="3">
    <source>
        <dbReference type="Pfam" id="PF01648"/>
    </source>
</evidence>
<reference evidence="5" key="2">
    <citation type="submission" date="2020-09" db="EMBL/GenBank/DDBJ databases">
        <authorList>
            <person name="Sun Q."/>
            <person name="Ohkuma M."/>
        </authorList>
    </citation>
    <scope>NUCLEOTIDE SEQUENCE</scope>
    <source>
        <strain evidence="5">JCM 13919</strain>
    </source>
</reference>
<reference evidence="5" key="1">
    <citation type="journal article" date="2014" name="Int. J. Syst. Evol. Microbiol.">
        <title>Complete genome sequence of Corynebacterium casei LMG S-19264T (=DSM 44701T), isolated from a smear-ripened cheese.</title>
        <authorList>
            <consortium name="US DOE Joint Genome Institute (JGI-PGF)"/>
            <person name="Walter F."/>
            <person name="Albersmeier A."/>
            <person name="Kalinowski J."/>
            <person name="Ruckert C."/>
        </authorList>
    </citation>
    <scope>NUCLEOTIDE SEQUENCE</scope>
    <source>
        <strain evidence="5">JCM 13919</strain>
    </source>
</reference>
<feature type="domain" description="4'-phosphopantetheinyl transferase N-terminal" evidence="4">
    <location>
        <begin position="35"/>
        <end position="116"/>
    </location>
</feature>
<protein>
    <submittedName>
        <fullName evidence="5">Phosphopantetheine-protein transferase</fullName>
    </submittedName>
</protein>
<accession>A0A917N9B1</accession>
<dbReference type="Proteomes" id="UP000630149">
    <property type="component" value="Unassembled WGS sequence"/>
</dbReference>
<dbReference type="PANTHER" id="PTHR12215:SF10">
    <property type="entry name" value="L-AMINOADIPATE-SEMIALDEHYDE DEHYDROGENASE-PHOSPHOPANTETHEINYL TRANSFERASE"/>
    <property type="match status" value="1"/>
</dbReference>
<comment type="caution">
    <text evidence="5">The sequence shown here is derived from an EMBL/GenBank/DDBJ whole genome shotgun (WGS) entry which is preliminary data.</text>
</comment>
<proteinExistence type="inferred from homology"/>
<dbReference type="GO" id="GO:0005829">
    <property type="term" value="C:cytosol"/>
    <property type="evidence" value="ECO:0007669"/>
    <property type="project" value="TreeGrafter"/>
</dbReference>
<sequence length="244" mass="27766">MNISAFNPLFIPITLGEYSLSNHRIDVWQFPLTLNVDALKSLLPQEELDRAARFHFPIHRTRHIAAHTILRFILSRYLNQPGNNLNFAYNAHGKPELKDQYLHFNLSHSRDLALLAVGKHHPLGIDLEYFSARPYEGIGQHIFSELENNALTTLPQSLKSLGFFHLWTQKEALTKACGLGLSYPTKQLTLPLLPPVHQSVYDSLHQTTWQLHSFMPAIACCAAICYHPTISEIRFHALSDLSIL</sequence>
<dbReference type="Gene3D" id="3.90.470.20">
    <property type="entry name" value="4'-phosphopantetheinyl transferase domain"/>
    <property type="match status" value="2"/>
</dbReference>
<keyword evidence="2 5" id="KW-0808">Transferase</keyword>
<dbReference type="RefSeq" id="WP_131775891.1">
    <property type="nucleotide sequence ID" value="NZ_BMOB01000002.1"/>
</dbReference>
<name>A0A917N9B1_9GAMM</name>
<dbReference type="PANTHER" id="PTHR12215">
    <property type="entry name" value="PHOSPHOPANTETHEINE TRANSFERASE"/>
    <property type="match status" value="1"/>
</dbReference>
<dbReference type="InterPro" id="IPR055066">
    <property type="entry name" value="AASDHPPT_N"/>
</dbReference>
<evidence type="ECO:0000313" key="6">
    <source>
        <dbReference type="Proteomes" id="UP000630149"/>
    </source>
</evidence>
<organism evidence="5 6">
    <name type="scientific">Legionella impletisoli</name>
    <dbReference type="NCBI Taxonomy" id="343510"/>
    <lineage>
        <taxon>Bacteria</taxon>
        <taxon>Pseudomonadati</taxon>
        <taxon>Pseudomonadota</taxon>
        <taxon>Gammaproteobacteria</taxon>
        <taxon>Legionellales</taxon>
        <taxon>Legionellaceae</taxon>
        <taxon>Legionella</taxon>
    </lineage>
</organism>
<dbReference type="EMBL" id="BMOB01000002">
    <property type="protein sequence ID" value="GGI80202.1"/>
    <property type="molecule type" value="Genomic_DNA"/>
</dbReference>